<dbReference type="InterPro" id="IPR050570">
    <property type="entry name" value="Cell_wall_metabolism_enzyme"/>
</dbReference>
<evidence type="ECO:0000259" key="1">
    <source>
        <dbReference type="Pfam" id="PF01551"/>
    </source>
</evidence>
<accession>A0A512T2F9</accession>
<evidence type="ECO:0000313" key="2">
    <source>
        <dbReference type="EMBL" id="GEQ14400.1"/>
    </source>
</evidence>
<dbReference type="Proteomes" id="UP000321793">
    <property type="component" value="Unassembled WGS sequence"/>
</dbReference>
<protein>
    <recommendedName>
        <fullName evidence="1">M23ase beta-sheet core domain-containing protein</fullName>
    </recommendedName>
</protein>
<organism evidence="2 3">
    <name type="scientific">Knoellia locipacati</name>
    <dbReference type="NCBI Taxonomy" id="882824"/>
    <lineage>
        <taxon>Bacteria</taxon>
        <taxon>Bacillati</taxon>
        <taxon>Actinomycetota</taxon>
        <taxon>Actinomycetes</taxon>
        <taxon>Micrococcales</taxon>
        <taxon>Intrasporangiaceae</taxon>
        <taxon>Knoellia</taxon>
    </lineage>
</organism>
<dbReference type="PANTHER" id="PTHR21666:SF270">
    <property type="entry name" value="MUREIN HYDROLASE ACTIVATOR ENVC"/>
    <property type="match status" value="1"/>
</dbReference>
<dbReference type="InterPro" id="IPR016047">
    <property type="entry name" value="M23ase_b-sheet_dom"/>
</dbReference>
<gene>
    <name evidence="2" type="ORF">KLO01_24470</name>
</gene>
<dbReference type="CDD" id="cd12797">
    <property type="entry name" value="M23_peptidase"/>
    <property type="match status" value="1"/>
</dbReference>
<feature type="domain" description="M23ase beta-sheet core" evidence="1">
    <location>
        <begin position="77"/>
        <end position="160"/>
    </location>
</feature>
<dbReference type="EMBL" id="BKBA01000009">
    <property type="protein sequence ID" value="GEQ14400.1"/>
    <property type="molecule type" value="Genomic_DNA"/>
</dbReference>
<dbReference type="AlphaFoldDB" id="A0A512T2F9"/>
<dbReference type="Pfam" id="PF01551">
    <property type="entry name" value="Peptidase_M23"/>
    <property type="match status" value="1"/>
</dbReference>
<dbReference type="OrthoDB" id="8210007at2"/>
<dbReference type="InterPro" id="IPR011055">
    <property type="entry name" value="Dup_hybrid_motif"/>
</dbReference>
<proteinExistence type="predicted"/>
<dbReference type="SUPFAM" id="SSF51261">
    <property type="entry name" value="Duplicated hybrid motif"/>
    <property type="match status" value="1"/>
</dbReference>
<reference evidence="2 3" key="1">
    <citation type="submission" date="2019-07" db="EMBL/GenBank/DDBJ databases">
        <title>Whole genome shotgun sequence of Knoellia locipacati NBRC 109775.</title>
        <authorList>
            <person name="Hosoyama A."/>
            <person name="Uohara A."/>
            <person name="Ohji S."/>
            <person name="Ichikawa N."/>
        </authorList>
    </citation>
    <scope>NUCLEOTIDE SEQUENCE [LARGE SCALE GENOMIC DNA]</scope>
    <source>
        <strain evidence="2 3">NBRC 109775</strain>
    </source>
</reference>
<comment type="caution">
    <text evidence="2">The sequence shown here is derived from an EMBL/GenBank/DDBJ whole genome shotgun (WGS) entry which is preliminary data.</text>
</comment>
<sequence length="190" mass="20278">MFAVKRLARGGGKAGLSRRAGILIGSLVLGVTTVVVSAPTASAAGYYEAPYPAGETYRINQGPGGGFSHTDFYNKGAWDIALPLNYEVTATQSGTIVRSDWFGSNGIEVIIRHPNGLCSQYIHLNRSFYNPGDWVPQGRVVGWSGQTGNATSAHLHYSVINCTTRESLPSTLEGWTPGTGVMLRSTNTRA</sequence>
<keyword evidence="3" id="KW-1185">Reference proteome</keyword>
<evidence type="ECO:0000313" key="3">
    <source>
        <dbReference type="Proteomes" id="UP000321793"/>
    </source>
</evidence>
<dbReference type="RefSeq" id="WP_147065517.1">
    <property type="nucleotide sequence ID" value="NZ_BAABDN010000002.1"/>
</dbReference>
<dbReference type="PANTHER" id="PTHR21666">
    <property type="entry name" value="PEPTIDASE-RELATED"/>
    <property type="match status" value="1"/>
</dbReference>
<name>A0A512T2F9_9MICO</name>
<dbReference type="GO" id="GO:0004222">
    <property type="term" value="F:metalloendopeptidase activity"/>
    <property type="evidence" value="ECO:0007669"/>
    <property type="project" value="TreeGrafter"/>
</dbReference>
<dbReference type="Gene3D" id="2.70.70.10">
    <property type="entry name" value="Glucose Permease (Domain IIA)"/>
    <property type="match status" value="1"/>
</dbReference>